<dbReference type="InterPro" id="IPR015422">
    <property type="entry name" value="PyrdxlP-dep_Trfase_small"/>
</dbReference>
<evidence type="ECO:0000256" key="5">
    <source>
        <dbReference type="SAM" id="MobiDB-lite"/>
    </source>
</evidence>
<evidence type="ECO:0000256" key="2">
    <source>
        <dbReference type="ARBA" id="ARBA00022898"/>
    </source>
</evidence>
<reference evidence="6 7" key="1">
    <citation type="journal article" date="2016" name="Nat. Commun.">
        <title>Thousands of microbial genomes shed light on interconnected biogeochemical processes in an aquifer system.</title>
        <authorList>
            <person name="Anantharaman K."/>
            <person name="Brown C.T."/>
            <person name="Hug L.A."/>
            <person name="Sharon I."/>
            <person name="Castelle C.J."/>
            <person name="Probst A.J."/>
            <person name="Thomas B.C."/>
            <person name="Singh A."/>
            <person name="Wilkins M.J."/>
            <person name="Karaoz U."/>
            <person name="Brodie E.L."/>
            <person name="Williams K.H."/>
            <person name="Hubbard S.S."/>
            <person name="Banfield J.F."/>
        </authorList>
    </citation>
    <scope>NUCLEOTIDE SEQUENCE [LARGE SCALE GENOMIC DNA]</scope>
</reference>
<dbReference type="PANTHER" id="PTHR11808">
    <property type="entry name" value="TRANS-SULFURATION ENZYME FAMILY MEMBER"/>
    <property type="match status" value="1"/>
</dbReference>
<dbReference type="GO" id="GO:0005737">
    <property type="term" value="C:cytoplasm"/>
    <property type="evidence" value="ECO:0007669"/>
    <property type="project" value="TreeGrafter"/>
</dbReference>
<feature type="region of interest" description="Disordered" evidence="5">
    <location>
        <begin position="1"/>
        <end position="20"/>
    </location>
</feature>
<evidence type="ECO:0000256" key="4">
    <source>
        <dbReference type="RuleBase" id="RU362118"/>
    </source>
</evidence>
<dbReference type="EMBL" id="MHQO01000032">
    <property type="protein sequence ID" value="OHA06392.1"/>
    <property type="molecule type" value="Genomic_DNA"/>
</dbReference>
<dbReference type="InterPro" id="IPR015424">
    <property type="entry name" value="PyrdxlP-dep_Trfase"/>
</dbReference>
<evidence type="ECO:0000313" key="6">
    <source>
        <dbReference type="EMBL" id="OHA06392.1"/>
    </source>
</evidence>
<accession>A0A1G2L6G1</accession>
<evidence type="ECO:0000313" key="7">
    <source>
        <dbReference type="Proteomes" id="UP000177982"/>
    </source>
</evidence>
<organism evidence="6 7">
    <name type="scientific">Candidatus Sungbacteria bacterium RIFCSPLOWO2_01_FULL_47_10</name>
    <dbReference type="NCBI Taxonomy" id="1802276"/>
    <lineage>
        <taxon>Bacteria</taxon>
        <taxon>Candidatus Sungiibacteriota</taxon>
    </lineage>
</organism>
<dbReference type="GO" id="GO:0016846">
    <property type="term" value="F:carbon-sulfur lyase activity"/>
    <property type="evidence" value="ECO:0007669"/>
    <property type="project" value="TreeGrafter"/>
</dbReference>
<dbReference type="GO" id="GO:0030170">
    <property type="term" value="F:pyridoxal phosphate binding"/>
    <property type="evidence" value="ECO:0007669"/>
    <property type="project" value="InterPro"/>
</dbReference>
<dbReference type="GO" id="GO:0019346">
    <property type="term" value="P:transsulfuration"/>
    <property type="evidence" value="ECO:0007669"/>
    <property type="project" value="InterPro"/>
</dbReference>
<sequence>MRFDTLAQHGGYDPKEHRGHRSEPIYVGVAPVQPDSETARRVFVGEEEGIIYPRFGTENSRMVEKRLALLEGGEAAETFATGLAAINCMLFALTKPKDIVVVQERIYGGTTQSLKVFFSDRRVIFVKDMNDLDELSQKTKGLRPKFVFTEILSNPTLDVLDVKKLAEFSRRNKAKLVVDSTFATPVLSRPLEFGADIVIHSTTKFINIENMGGIVIGQKSDVQMVHEAAKFYGATCSQYDLKETLKGIRFLPIKVRRQSETALEIARFLSRHRAIKQVYYPGLPNSRNYYLAKKYLPDGCGGMLAFETHGTGKDTKNFIDTLALISNVVNLGSTWSNVTYPQETTHSILDPETRLSSGITETFVRFSTGLEDADDLLEDLDQALRKISN</sequence>
<feature type="modified residue" description="N6-(pyridoxal phosphate)lysine" evidence="3">
    <location>
        <position position="204"/>
    </location>
</feature>
<dbReference type="AlphaFoldDB" id="A0A1G2L6G1"/>
<gene>
    <name evidence="6" type="ORF">A2934_03525</name>
</gene>
<evidence type="ECO:0000256" key="1">
    <source>
        <dbReference type="ARBA" id="ARBA00001933"/>
    </source>
</evidence>
<evidence type="ECO:0000256" key="3">
    <source>
        <dbReference type="PIRSR" id="PIRSR001434-2"/>
    </source>
</evidence>
<dbReference type="Pfam" id="PF01053">
    <property type="entry name" value="Cys_Met_Meta_PP"/>
    <property type="match status" value="1"/>
</dbReference>
<dbReference type="Proteomes" id="UP000177982">
    <property type="component" value="Unassembled WGS sequence"/>
</dbReference>
<name>A0A1G2L6G1_9BACT</name>
<dbReference type="PIRSF" id="PIRSF001434">
    <property type="entry name" value="CGS"/>
    <property type="match status" value="1"/>
</dbReference>
<dbReference type="SUPFAM" id="SSF53383">
    <property type="entry name" value="PLP-dependent transferases"/>
    <property type="match status" value="1"/>
</dbReference>
<comment type="similarity">
    <text evidence="4">Belongs to the trans-sulfuration enzymes family.</text>
</comment>
<comment type="caution">
    <text evidence="6">The sequence shown here is derived from an EMBL/GenBank/DDBJ whole genome shotgun (WGS) entry which is preliminary data.</text>
</comment>
<dbReference type="Gene3D" id="3.90.1150.10">
    <property type="entry name" value="Aspartate Aminotransferase, domain 1"/>
    <property type="match status" value="1"/>
</dbReference>
<dbReference type="Gene3D" id="3.40.640.10">
    <property type="entry name" value="Type I PLP-dependent aspartate aminotransferase-like (Major domain)"/>
    <property type="match status" value="1"/>
</dbReference>
<dbReference type="InterPro" id="IPR000277">
    <property type="entry name" value="Cys/Met-Metab_PyrdxlP-dep_enz"/>
</dbReference>
<dbReference type="PANTHER" id="PTHR11808:SF80">
    <property type="entry name" value="CYSTATHIONINE GAMMA-LYASE"/>
    <property type="match status" value="1"/>
</dbReference>
<evidence type="ECO:0008006" key="8">
    <source>
        <dbReference type="Google" id="ProtNLM"/>
    </source>
</evidence>
<proteinExistence type="inferred from homology"/>
<protein>
    <recommendedName>
        <fullName evidence="8">Cystathionine beta-lyase</fullName>
    </recommendedName>
</protein>
<comment type="cofactor">
    <cofactor evidence="1 4">
        <name>pyridoxal 5'-phosphate</name>
        <dbReference type="ChEBI" id="CHEBI:597326"/>
    </cofactor>
</comment>
<keyword evidence="2 3" id="KW-0663">Pyridoxal phosphate</keyword>
<dbReference type="InterPro" id="IPR015421">
    <property type="entry name" value="PyrdxlP-dep_Trfase_major"/>
</dbReference>